<accession>A0A6I2L9V1</accession>
<dbReference type="InterPro" id="IPR013211">
    <property type="entry name" value="LVIVD"/>
</dbReference>
<dbReference type="SUPFAM" id="SSF51004">
    <property type="entry name" value="C-terminal (heme d1) domain of cytochrome cd1-nitrite reductase"/>
    <property type="match status" value="1"/>
</dbReference>
<comment type="caution">
    <text evidence="3">The sequence shown here is derived from an EMBL/GenBank/DDBJ whole genome shotgun (WGS) entry which is preliminary data.</text>
</comment>
<dbReference type="InterPro" id="IPR036280">
    <property type="entry name" value="Multihaem_cyt_sf"/>
</dbReference>
<gene>
    <name evidence="3" type="ORF">GJ699_31435</name>
</gene>
<dbReference type="Proteomes" id="UP000433309">
    <property type="component" value="Unassembled WGS sequence"/>
</dbReference>
<reference evidence="3 4" key="1">
    <citation type="submission" date="2019-11" db="EMBL/GenBank/DDBJ databases">
        <title>Novel species isolated from a subtropical stream in China.</title>
        <authorList>
            <person name="Lu H."/>
        </authorList>
    </citation>
    <scope>NUCLEOTIDE SEQUENCE [LARGE SCALE GENOMIC DNA]</scope>
    <source>
        <strain evidence="3 4">FT80W</strain>
    </source>
</reference>
<dbReference type="EMBL" id="WKJK01000028">
    <property type="protein sequence ID" value="MRW94492.1"/>
    <property type="molecule type" value="Genomic_DNA"/>
</dbReference>
<dbReference type="Pfam" id="PF08309">
    <property type="entry name" value="LVIVD"/>
    <property type="match status" value="3"/>
</dbReference>
<keyword evidence="4" id="KW-1185">Reference proteome</keyword>
<dbReference type="PANTHER" id="PTHR35038">
    <property type="entry name" value="DISSIMILATORY SULFITE REDUCTASE SIRA"/>
    <property type="match status" value="1"/>
</dbReference>
<evidence type="ECO:0000256" key="1">
    <source>
        <dbReference type="ARBA" id="ARBA00022729"/>
    </source>
</evidence>
<name>A0A6I2L9V1_9BURK</name>
<dbReference type="InterPro" id="IPR011048">
    <property type="entry name" value="Haem_d1_sf"/>
</dbReference>
<feature type="region of interest" description="Disordered" evidence="2">
    <location>
        <begin position="275"/>
        <end position="294"/>
    </location>
</feature>
<sequence length="1253" mass="137478">MKAFKHILALALLLIAAATVTLVSANSGAVLSLREYIMALPAPAAQTEKQADAKSSGCLSCHTVTDRHTMHANPAVVLGCTDCHGGNSNIASSAKPGTDAYRADMDKAHILPRDEKYWQYPSSANPKESYAKLNKEHPAYVRFINPGDLRVARDACGACHLPIIQAQERSLMATSAMLWGGASYNNGILPYKRYILGESYTPDGKPAAIVNPLRVDNDLFVHKGILDRLYPLPAWETIAPADVFRVFEPGGRVIGSAFPEIGLPNSSGTLQKLDEPGRPDIHQSNRGPGTGGRIAVPAINITKTRLNDPHLWFLGTNDQPGDYRSSGCSACHVIYANDRDPLHSGPYAAAGNNGSTLTKDPTIPKDQPGHPIKHEFTRAIPSSQCMTCHMHQPNIFVNSFYGYTMWDYESDAPSMWPKKQKYPTDAEIRAIQARNPEEAATRGNWSDPEFLKNVSKLNPTLKDTQFADYHGHGWNFRAIYKRDRKGALLDKNGKIIDDNDPDKFKKTVHLASIHMEKGMQCVDCHFSQDAHSNGHIYGEVAAAIEVDCIDCHGSATKYPTLRTSGPAAKPGGMDMSTLKTQDGRQRFEWREGRLYQRAATDPNKEWEVSLVKDSVNPSNPHYNEKAARAKLMSAGADGQQGKWGPGVTKFAHDNEKMSCHSCHLSWTTSCAGCHLPIQANWKTERLHYEGGESRNYASYNPQVARDDMFQLGVAGPVKGSKITPVRSSSALVLSSTNANREKIYIQQPPIAASGFSSQAFAPHYPHTERKEETKTCSDCHVSKNNDNNAIMAQLLLQGTNFVNFVGYNAWIGEAGHVEATTVTEWDEPQAVKGSYLQRYAYPDWYEQHKARNMELTETHSHSTEGAANCLQLRGEYLFTAEGKGGLRVYDVASIANKGVSERIITAPYSPLGQNTQVPSKNATCMALPTNQPIAPTRNQGDLMRVTNQEQAFHPIYHYAAISDSQEGLILVNVDTLADGEPRNNFLKRALTWNPNGLLNGARHIVLGGHIAYIAADAGMVILDLDDPLKPRHLATIPLDEARSSALQFRYLFVTDKSGLRVIDVTLPAKPVLLPGRVALADAHKVYVARTYAYVAAGKQGVAIVDVEKPAEPKVYQMFDADGKLNDARDIIVGSTNASLFGYVADGVNGLKVLQLTAPDTQPRFYGFSPEPKPQLIAWSRTRTPALALSKGLDRDRAVDETGGQIAVFGRIGSRPFNAAEMARLYLRPDSQVWTVDDRGVPGDFVPRAQKGKK</sequence>
<evidence type="ECO:0000313" key="3">
    <source>
        <dbReference type="EMBL" id="MRW94492.1"/>
    </source>
</evidence>
<dbReference type="AlphaFoldDB" id="A0A6I2L9V1"/>
<evidence type="ECO:0000313" key="4">
    <source>
        <dbReference type="Proteomes" id="UP000433309"/>
    </source>
</evidence>
<keyword evidence="1" id="KW-0732">Signal</keyword>
<organism evidence="3 4">
    <name type="scientific">Duganella guangzhouensis</name>
    <dbReference type="NCBI Taxonomy" id="2666084"/>
    <lineage>
        <taxon>Bacteria</taxon>
        <taxon>Pseudomonadati</taxon>
        <taxon>Pseudomonadota</taxon>
        <taxon>Betaproteobacteria</taxon>
        <taxon>Burkholderiales</taxon>
        <taxon>Oxalobacteraceae</taxon>
        <taxon>Telluria group</taxon>
        <taxon>Duganella</taxon>
    </lineage>
</organism>
<dbReference type="SUPFAM" id="SSF48695">
    <property type="entry name" value="Multiheme cytochromes"/>
    <property type="match status" value="2"/>
</dbReference>
<proteinExistence type="predicted"/>
<protein>
    <submittedName>
        <fullName evidence="3">Uncharacterized protein</fullName>
    </submittedName>
</protein>
<evidence type="ECO:0000256" key="2">
    <source>
        <dbReference type="SAM" id="MobiDB-lite"/>
    </source>
</evidence>
<dbReference type="PANTHER" id="PTHR35038:SF8">
    <property type="entry name" value="C-TYPE POLYHEME CYTOCHROME OMCC"/>
    <property type="match status" value="1"/>
</dbReference>
<dbReference type="InterPro" id="IPR051829">
    <property type="entry name" value="Multiheme_Cytochr_ET"/>
</dbReference>
<dbReference type="RefSeq" id="WP_154383366.1">
    <property type="nucleotide sequence ID" value="NZ_WKJK01000028.1"/>
</dbReference>